<dbReference type="OMA" id="WEYIREI"/>
<comment type="similarity">
    <text evidence="13">Belongs to the polysaccharide monooxygenase AA9 family.</text>
</comment>
<evidence type="ECO:0000256" key="8">
    <source>
        <dbReference type="ARBA" id="ARBA00023008"/>
    </source>
</evidence>
<dbReference type="HOGENOM" id="CLU_031730_4_0_1"/>
<dbReference type="Pfam" id="PF03443">
    <property type="entry name" value="AA9"/>
    <property type="match status" value="1"/>
</dbReference>
<dbReference type="InterPro" id="IPR005103">
    <property type="entry name" value="AA9_LPMO"/>
</dbReference>
<keyword evidence="3" id="KW-0964">Secreted</keyword>
<keyword evidence="9" id="KW-0503">Monooxygenase</keyword>
<accession>M7TRF9</accession>
<comment type="catalytic activity">
    <reaction evidence="14">
        <text>[(1-&gt;4)-beta-D-glucosyl]n+m + reduced acceptor + O2 = 4-dehydro-beta-D-glucosyl-[(1-&gt;4)-beta-D-glucosyl]n-1 + [(1-&gt;4)-beta-D-glucosyl]m + acceptor + H2O.</text>
        <dbReference type="EC" id="1.14.99.56"/>
    </reaction>
</comment>
<dbReference type="PANTHER" id="PTHR33353">
    <property type="entry name" value="PUTATIVE (AFU_ORTHOLOGUE AFUA_1G12560)-RELATED"/>
    <property type="match status" value="1"/>
</dbReference>
<proteinExistence type="inferred from homology"/>
<comment type="subcellular location">
    <subcellularLocation>
        <location evidence="2">Secreted</location>
    </subcellularLocation>
</comment>
<evidence type="ECO:0000256" key="14">
    <source>
        <dbReference type="ARBA" id="ARBA00045077"/>
    </source>
</evidence>
<dbReference type="Proteomes" id="UP000012174">
    <property type="component" value="Unassembled WGS sequence"/>
</dbReference>
<evidence type="ECO:0000313" key="19">
    <source>
        <dbReference type="Proteomes" id="UP000012174"/>
    </source>
</evidence>
<dbReference type="EC" id="1.14.99.56" evidence="15"/>
<feature type="signal peptide" evidence="16">
    <location>
        <begin position="1"/>
        <end position="19"/>
    </location>
</feature>
<evidence type="ECO:0000256" key="15">
    <source>
        <dbReference type="ARBA" id="ARBA00047174"/>
    </source>
</evidence>
<keyword evidence="8" id="KW-0186">Copper</keyword>
<evidence type="ECO:0000313" key="18">
    <source>
        <dbReference type="EMBL" id="EMR72556.1"/>
    </source>
</evidence>
<evidence type="ECO:0000256" key="11">
    <source>
        <dbReference type="ARBA" id="ARBA00023277"/>
    </source>
</evidence>
<evidence type="ECO:0000256" key="7">
    <source>
        <dbReference type="ARBA" id="ARBA00023002"/>
    </source>
</evidence>
<evidence type="ECO:0000256" key="13">
    <source>
        <dbReference type="ARBA" id="ARBA00044502"/>
    </source>
</evidence>
<evidence type="ECO:0000259" key="17">
    <source>
        <dbReference type="Pfam" id="PF03443"/>
    </source>
</evidence>
<keyword evidence="10" id="KW-1015">Disulfide bond</keyword>
<dbReference type="InterPro" id="IPR049892">
    <property type="entry name" value="AA9"/>
</dbReference>
<evidence type="ECO:0000256" key="9">
    <source>
        <dbReference type="ARBA" id="ARBA00023033"/>
    </source>
</evidence>
<evidence type="ECO:0000256" key="10">
    <source>
        <dbReference type="ARBA" id="ARBA00023157"/>
    </source>
</evidence>
<feature type="domain" description="Auxiliary Activity family 9 catalytic" evidence="17">
    <location>
        <begin position="20"/>
        <end position="211"/>
    </location>
</feature>
<sequence length="249" mass="27444">MRFHAALLGLSVSSSLVHAHYTFGRLLINDTVIEDYRYIRKATSYLPFYVEETQNNSLRCFHGVTDGAGVETATIIAGDTVGLGVYLASYSDLPYIYHAGPANAYLSRAPDDDLESYLGDGDWFKIGEYGPKDSSTWELGGVDKWKLTFMNFTIPETTPPGKYLLRGEHLFPLYPGYANLQFYVGCVHVDIVGPGGGSPGPMIKLPEDYTALAHNDSIAFPPRWAEYPEEGVVRDLSDFTPPGPSVWTG</sequence>
<dbReference type="eggNOG" id="ENOG502SING">
    <property type="taxonomic scope" value="Eukaryota"/>
</dbReference>
<dbReference type="OrthoDB" id="6038816at2759"/>
<keyword evidence="19" id="KW-1185">Reference proteome</keyword>
<dbReference type="PANTHER" id="PTHR33353:SF10">
    <property type="entry name" value="ENDO-BETA-1,4-GLUCANASE D"/>
    <property type="match status" value="1"/>
</dbReference>
<gene>
    <name evidence="18" type="ORF">UCREL1_383</name>
</gene>
<feature type="chain" id="PRO_5004085940" description="lytic cellulose monooxygenase (C4-dehydrogenating)" evidence="16">
    <location>
        <begin position="20"/>
        <end position="249"/>
    </location>
</feature>
<evidence type="ECO:0000256" key="3">
    <source>
        <dbReference type="ARBA" id="ARBA00022525"/>
    </source>
</evidence>
<dbReference type="Gene3D" id="2.70.50.70">
    <property type="match status" value="1"/>
</dbReference>
<evidence type="ECO:0000256" key="4">
    <source>
        <dbReference type="ARBA" id="ARBA00022723"/>
    </source>
</evidence>
<reference evidence="19" key="1">
    <citation type="journal article" date="2013" name="Genome Announc.">
        <title>Draft genome sequence of the grapevine dieback fungus Eutypa lata UCR-EL1.</title>
        <authorList>
            <person name="Blanco-Ulate B."/>
            <person name="Rolshausen P.E."/>
            <person name="Cantu D."/>
        </authorList>
    </citation>
    <scope>NUCLEOTIDE SEQUENCE [LARGE SCALE GENOMIC DNA]</scope>
    <source>
        <strain evidence="19">UCR-EL1</strain>
    </source>
</reference>
<keyword evidence="6" id="KW-0136">Cellulose degradation</keyword>
<dbReference type="AlphaFoldDB" id="M7TRF9"/>
<comment type="cofactor">
    <cofactor evidence="1">
        <name>Cu(2+)</name>
        <dbReference type="ChEBI" id="CHEBI:29036"/>
    </cofactor>
</comment>
<keyword evidence="4" id="KW-0479">Metal-binding</keyword>
<organism evidence="18 19">
    <name type="scientific">Eutypa lata (strain UCR-EL1)</name>
    <name type="common">Grapevine dieback disease fungus</name>
    <name type="synonym">Eutypa armeniacae</name>
    <dbReference type="NCBI Taxonomy" id="1287681"/>
    <lineage>
        <taxon>Eukaryota</taxon>
        <taxon>Fungi</taxon>
        <taxon>Dikarya</taxon>
        <taxon>Ascomycota</taxon>
        <taxon>Pezizomycotina</taxon>
        <taxon>Sordariomycetes</taxon>
        <taxon>Xylariomycetidae</taxon>
        <taxon>Xylariales</taxon>
        <taxon>Diatrypaceae</taxon>
        <taxon>Eutypa</taxon>
    </lineage>
</organism>
<evidence type="ECO:0000256" key="16">
    <source>
        <dbReference type="SAM" id="SignalP"/>
    </source>
</evidence>
<evidence type="ECO:0000256" key="1">
    <source>
        <dbReference type="ARBA" id="ARBA00001973"/>
    </source>
</evidence>
<dbReference type="GO" id="GO:0030245">
    <property type="term" value="P:cellulose catabolic process"/>
    <property type="evidence" value="ECO:0007669"/>
    <property type="project" value="UniProtKB-KW"/>
</dbReference>
<keyword evidence="5 16" id="KW-0732">Signal</keyword>
<keyword evidence="11" id="KW-0119">Carbohydrate metabolism</keyword>
<protein>
    <recommendedName>
        <fullName evidence="15">lytic cellulose monooxygenase (C4-dehydrogenating)</fullName>
        <ecNumber evidence="15">1.14.99.56</ecNumber>
    </recommendedName>
</protein>
<dbReference type="GO" id="GO:0046872">
    <property type="term" value="F:metal ion binding"/>
    <property type="evidence" value="ECO:0007669"/>
    <property type="project" value="UniProtKB-KW"/>
</dbReference>
<evidence type="ECO:0000256" key="6">
    <source>
        <dbReference type="ARBA" id="ARBA00023001"/>
    </source>
</evidence>
<dbReference type="EMBL" id="KB705436">
    <property type="protein sequence ID" value="EMR72556.1"/>
    <property type="molecule type" value="Genomic_DNA"/>
</dbReference>
<name>M7TRF9_EUTLA</name>
<evidence type="ECO:0000256" key="12">
    <source>
        <dbReference type="ARBA" id="ARBA00023326"/>
    </source>
</evidence>
<evidence type="ECO:0000256" key="5">
    <source>
        <dbReference type="ARBA" id="ARBA00022729"/>
    </source>
</evidence>
<keyword evidence="7" id="KW-0560">Oxidoreductase</keyword>
<evidence type="ECO:0000256" key="2">
    <source>
        <dbReference type="ARBA" id="ARBA00004613"/>
    </source>
</evidence>
<keyword evidence="12" id="KW-0624">Polysaccharide degradation</keyword>
<dbReference type="GO" id="GO:0004497">
    <property type="term" value="F:monooxygenase activity"/>
    <property type="evidence" value="ECO:0007669"/>
    <property type="project" value="UniProtKB-KW"/>
</dbReference>
<dbReference type="GO" id="GO:0005576">
    <property type="term" value="C:extracellular region"/>
    <property type="evidence" value="ECO:0007669"/>
    <property type="project" value="UniProtKB-SubCell"/>
</dbReference>
<dbReference type="KEGG" id="ela:UCREL1_383"/>